<evidence type="ECO:0000256" key="3">
    <source>
        <dbReference type="ARBA" id="ARBA00022475"/>
    </source>
</evidence>
<keyword evidence="5 7" id="KW-1133">Transmembrane helix</keyword>
<evidence type="ECO:0000256" key="1">
    <source>
        <dbReference type="ARBA" id="ARBA00004651"/>
    </source>
</evidence>
<keyword evidence="10" id="KW-1185">Reference proteome</keyword>
<evidence type="ECO:0000256" key="5">
    <source>
        <dbReference type="ARBA" id="ARBA00022989"/>
    </source>
</evidence>
<dbReference type="Pfam" id="PF00528">
    <property type="entry name" value="BPD_transp_1"/>
    <property type="match status" value="1"/>
</dbReference>
<evidence type="ECO:0000313" key="9">
    <source>
        <dbReference type="EMBL" id="ARQ70580.1"/>
    </source>
</evidence>
<keyword evidence="6 7" id="KW-0472">Membrane</keyword>
<dbReference type="KEGG" id="smao:CAG99_18570"/>
<accession>A0A1W7D204</accession>
<evidence type="ECO:0000256" key="7">
    <source>
        <dbReference type="RuleBase" id="RU363032"/>
    </source>
</evidence>
<dbReference type="InterPro" id="IPR035906">
    <property type="entry name" value="MetI-like_sf"/>
</dbReference>
<feature type="transmembrane region" description="Helical" evidence="7">
    <location>
        <begin position="262"/>
        <end position="284"/>
    </location>
</feature>
<feature type="transmembrane region" description="Helical" evidence="7">
    <location>
        <begin position="91"/>
        <end position="112"/>
    </location>
</feature>
<feature type="transmembrane region" description="Helical" evidence="7">
    <location>
        <begin position="156"/>
        <end position="176"/>
    </location>
</feature>
<comment type="subcellular location">
    <subcellularLocation>
        <location evidence="1 7">Cell membrane</location>
        <topology evidence="1 7">Multi-pass membrane protein</topology>
    </subcellularLocation>
</comment>
<keyword evidence="3" id="KW-1003">Cell membrane</keyword>
<dbReference type="GO" id="GO:0005886">
    <property type="term" value="C:plasma membrane"/>
    <property type="evidence" value="ECO:0007669"/>
    <property type="project" value="UniProtKB-SubCell"/>
</dbReference>
<gene>
    <name evidence="9" type="ORF">CAG99_18570</name>
</gene>
<evidence type="ECO:0000256" key="6">
    <source>
        <dbReference type="ARBA" id="ARBA00023136"/>
    </source>
</evidence>
<dbReference type="AlphaFoldDB" id="A0A1W7D204"/>
<dbReference type="PANTHER" id="PTHR43744:SF12">
    <property type="entry name" value="ABC TRANSPORTER PERMEASE PROTEIN MG189-RELATED"/>
    <property type="match status" value="1"/>
</dbReference>
<feature type="transmembrane region" description="Helical" evidence="7">
    <location>
        <begin position="206"/>
        <end position="228"/>
    </location>
</feature>
<evidence type="ECO:0000313" key="10">
    <source>
        <dbReference type="Proteomes" id="UP000194218"/>
    </source>
</evidence>
<dbReference type="CDD" id="cd06261">
    <property type="entry name" value="TM_PBP2"/>
    <property type="match status" value="1"/>
</dbReference>
<keyword evidence="4 7" id="KW-0812">Transmembrane</keyword>
<dbReference type="OrthoDB" id="2063054at2"/>
<evidence type="ECO:0000256" key="2">
    <source>
        <dbReference type="ARBA" id="ARBA00022448"/>
    </source>
</evidence>
<dbReference type="EMBL" id="CP021121">
    <property type="protein sequence ID" value="ARQ70580.1"/>
    <property type="molecule type" value="Genomic_DNA"/>
</dbReference>
<feature type="domain" description="ABC transmembrane type-1" evidence="8">
    <location>
        <begin position="87"/>
        <end position="284"/>
    </location>
</feature>
<feature type="transmembrane region" description="Helical" evidence="7">
    <location>
        <begin position="124"/>
        <end position="144"/>
    </location>
</feature>
<evidence type="ECO:0000259" key="8">
    <source>
        <dbReference type="PROSITE" id="PS50928"/>
    </source>
</evidence>
<evidence type="ECO:0000256" key="4">
    <source>
        <dbReference type="ARBA" id="ARBA00022692"/>
    </source>
</evidence>
<name>A0A1W7D204_9ACTN</name>
<dbReference type="GO" id="GO:0055085">
    <property type="term" value="P:transmembrane transport"/>
    <property type="evidence" value="ECO:0007669"/>
    <property type="project" value="InterPro"/>
</dbReference>
<dbReference type="Gene3D" id="1.10.3720.10">
    <property type="entry name" value="MetI-like"/>
    <property type="match status" value="1"/>
</dbReference>
<sequence>MSTVLPRRRRPGRVAARSATGRTLSYAVMALMLAYYLLPIWWLVANSTKSNLDLYDSPALWFGGENAFFGNIADVFTEDDGAFGFWLLNTVFYTVASGFGSLIVSTVAGYAFAKYDFPGKRLAFAALLGVLMVPATALVIPQFLVMTELHLINTPWAVIIPGLLNPFGVYLIRIYAQDAVSDELLEASRLDGAGEIRAFRSVVLPLLRPAMATVLIFSLVGAWNNYFLPLLMLSDSRLFPITVGLGDWYARAEATAGASTPLYNLVITGSLIAIVPLVVSFVVLQRHWTSGLAMGSLK</sequence>
<organism evidence="9 10">
    <name type="scientific">Streptomyces marincola</name>
    <dbReference type="NCBI Taxonomy" id="2878388"/>
    <lineage>
        <taxon>Bacteria</taxon>
        <taxon>Bacillati</taxon>
        <taxon>Actinomycetota</taxon>
        <taxon>Actinomycetes</taxon>
        <taxon>Kitasatosporales</taxon>
        <taxon>Streptomycetaceae</taxon>
        <taxon>Streptomyces</taxon>
    </lineage>
</organism>
<dbReference type="PANTHER" id="PTHR43744">
    <property type="entry name" value="ABC TRANSPORTER PERMEASE PROTEIN MG189-RELATED-RELATED"/>
    <property type="match status" value="1"/>
</dbReference>
<dbReference type="Proteomes" id="UP000194218">
    <property type="component" value="Chromosome"/>
</dbReference>
<dbReference type="PROSITE" id="PS50928">
    <property type="entry name" value="ABC_TM1"/>
    <property type="match status" value="1"/>
</dbReference>
<feature type="transmembrane region" description="Helical" evidence="7">
    <location>
        <begin position="23"/>
        <end position="44"/>
    </location>
</feature>
<reference evidence="9 10" key="1">
    <citation type="submission" date="2017-05" db="EMBL/GenBank/DDBJ databases">
        <title>Complete genome sequence of Streptomyces sp. SCSIO 03032 revealed the diverse biosynthetic pathways for its bioactive secondary metabolites.</title>
        <authorList>
            <person name="Ma L."/>
            <person name="Zhu Y."/>
            <person name="Zhang W."/>
            <person name="Zhang G."/>
            <person name="Tian X."/>
            <person name="Zhang S."/>
            <person name="Zhang C."/>
        </authorList>
    </citation>
    <scope>NUCLEOTIDE SEQUENCE [LARGE SCALE GENOMIC DNA]</scope>
    <source>
        <strain evidence="9 10">SCSIO 03032</strain>
    </source>
</reference>
<protein>
    <submittedName>
        <fullName evidence="9">Sugar ABC transporter permease</fullName>
    </submittedName>
</protein>
<dbReference type="InterPro" id="IPR000515">
    <property type="entry name" value="MetI-like"/>
</dbReference>
<dbReference type="SUPFAM" id="SSF161098">
    <property type="entry name" value="MetI-like"/>
    <property type="match status" value="1"/>
</dbReference>
<keyword evidence="2 7" id="KW-0813">Transport</keyword>
<comment type="similarity">
    <text evidence="7">Belongs to the binding-protein-dependent transport system permease family.</text>
</comment>
<dbReference type="RefSeq" id="WP_086160430.1">
    <property type="nucleotide sequence ID" value="NZ_CP021121.1"/>
</dbReference>
<proteinExistence type="inferred from homology"/>